<protein>
    <recommendedName>
        <fullName evidence="9">C2H2-type domain-containing protein</fullName>
    </recommendedName>
</protein>
<evidence type="ECO:0000256" key="3">
    <source>
        <dbReference type="ARBA" id="ARBA00022771"/>
    </source>
</evidence>
<dbReference type="Gene3D" id="3.30.160.60">
    <property type="entry name" value="Classic Zinc Finger"/>
    <property type="match status" value="1"/>
</dbReference>
<gene>
    <name evidence="10" type="ORF">ODALV1_LOCUS27944</name>
</gene>
<evidence type="ECO:0000256" key="2">
    <source>
        <dbReference type="ARBA" id="ARBA00022737"/>
    </source>
</evidence>
<evidence type="ECO:0000256" key="6">
    <source>
        <dbReference type="ARBA" id="ARBA00037948"/>
    </source>
</evidence>
<evidence type="ECO:0000256" key="4">
    <source>
        <dbReference type="ARBA" id="ARBA00022833"/>
    </source>
</evidence>
<evidence type="ECO:0000256" key="1">
    <source>
        <dbReference type="ARBA" id="ARBA00022723"/>
    </source>
</evidence>
<keyword evidence="11" id="KW-1185">Reference proteome</keyword>
<comment type="caution">
    <text evidence="10">The sequence shown here is derived from an EMBL/GenBank/DDBJ whole genome shotgun (WGS) entry which is preliminary data.</text>
</comment>
<keyword evidence="1" id="KW-0479">Metal-binding</keyword>
<evidence type="ECO:0000256" key="8">
    <source>
        <dbReference type="SAM" id="MobiDB-lite"/>
    </source>
</evidence>
<dbReference type="SMART" id="SM00355">
    <property type="entry name" value="ZnF_C2H2"/>
    <property type="match status" value="4"/>
</dbReference>
<comment type="similarity">
    <text evidence="6">Belongs to the snail C2H2-type zinc-finger protein family.</text>
</comment>
<evidence type="ECO:0000259" key="9">
    <source>
        <dbReference type="PROSITE" id="PS50157"/>
    </source>
</evidence>
<dbReference type="PROSITE" id="PS00028">
    <property type="entry name" value="ZINC_FINGER_C2H2_1"/>
    <property type="match status" value="2"/>
</dbReference>
<keyword evidence="2" id="KW-0677">Repeat</keyword>
<dbReference type="PANTHER" id="PTHR24388">
    <property type="entry name" value="ZINC FINGER PROTEIN"/>
    <property type="match status" value="1"/>
</dbReference>
<reference evidence="10 11" key="1">
    <citation type="submission" date="2024-08" db="EMBL/GenBank/DDBJ databases">
        <authorList>
            <person name="Cucini C."/>
            <person name="Frati F."/>
        </authorList>
    </citation>
    <scope>NUCLEOTIDE SEQUENCE [LARGE SCALE GENOMIC DNA]</scope>
</reference>
<keyword evidence="4" id="KW-0862">Zinc</keyword>
<dbReference type="PANTHER" id="PTHR24388:SF104">
    <property type="entry name" value="AT-RICH BINDING PROTEIN-RELATED"/>
    <property type="match status" value="1"/>
</dbReference>
<dbReference type="SUPFAM" id="SSF57667">
    <property type="entry name" value="beta-beta-alpha zinc fingers"/>
    <property type="match status" value="2"/>
</dbReference>
<dbReference type="InterPro" id="IPR036236">
    <property type="entry name" value="Znf_C2H2_sf"/>
</dbReference>
<organism evidence="10 11">
    <name type="scientific">Orchesella dallaii</name>
    <dbReference type="NCBI Taxonomy" id="48710"/>
    <lineage>
        <taxon>Eukaryota</taxon>
        <taxon>Metazoa</taxon>
        <taxon>Ecdysozoa</taxon>
        <taxon>Arthropoda</taxon>
        <taxon>Hexapoda</taxon>
        <taxon>Collembola</taxon>
        <taxon>Entomobryomorpha</taxon>
        <taxon>Entomobryoidea</taxon>
        <taxon>Orchesellidae</taxon>
        <taxon>Orchesellinae</taxon>
        <taxon>Orchesella</taxon>
    </lineage>
</organism>
<evidence type="ECO:0000256" key="7">
    <source>
        <dbReference type="PROSITE-ProRule" id="PRU00042"/>
    </source>
</evidence>
<evidence type="ECO:0000256" key="5">
    <source>
        <dbReference type="ARBA" id="ARBA00023242"/>
    </source>
</evidence>
<evidence type="ECO:0000313" key="10">
    <source>
        <dbReference type="EMBL" id="CAL8139680.1"/>
    </source>
</evidence>
<feature type="region of interest" description="Disordered" evidence="8">
    <location>
        <begin position="202"/>
        <end position="241"/>
    </location>
</feature>
<feature type="compositionally biased region" description="Polar residues" evidence="8">
    <location>
        <begin position="205"/>
        <end position="225"/>
    </location>
</feature>
<dbReference type="Proteomes" id="UP001642540">
    <property type="component" value="Unassembled WGS sequence"/>
</dbReference>
<dbReference type="PROSITE" id="PS50157">
    <property type="entry name" value="ZINC_FINGER_C2H2_2"/>
    <property type="match status" value="2"/>
</dbReference>
<feature type="domain" description="C2H2-type" evidence="9">
    <location>
        <begin position="395"/>
        <end position="423"/>
    </location>
</feature>
<dbReference type="InterPro" id="IPR050527">
    <property type="entry name" value="Snail/Krueppel_Znf"/>
</dbReference>
<dbReference type="EMBL" id="CAXLJM020000129">
    <property type="protein sequence ID" value="CAL8139680.1"/>
    <property type="molecule type" value="Genomic_DNA"/>
</dbReference>
<keyword evidence="3 7" id="KW-0863">Zinc-finger</keyword>
<evidence type="ECO:0000313" key="11">
    <source>
        <dbReference type="Proteomes" id="UP001642540"/>
    </source>
</evidence>
<sequence length="561" mass="63488">MEEEFYEINTKGLCLLCFKDCSSEETNLGSEKVSCATSFKMMLRYLKIDMKNLCKFPSYFLHSMNALVDIDTVITACTECSKVQTKFSQLFQEFERIRLELDNCVQSLYCGMTTGSKNQQQVREYQKRMSTRNPTRLFDAYVAERLRTEILRNCELKIDVSVPKVLVVPTDMAEDDLYSRGFNPLVASRVQNSPRHRIQSKLHVPSSTARPAIVSTQHTSVSKGTNENEDESTSTCNNLSPQTEVEGQWSAAENVIVKVEASMPVSGEDPLSIGIGSDSNILGHILRQPMPKSAKSNLVNYVENSEIMHMDKSSSVSHSHSCRVCGKCFPTANGLWGHWQVHTRGSKEISNHSGVGLFKTDKQRKKLKKCETCGKVVSNIQRHMKSHLHEREGPNVCSYCQREFSSYQHYRLHLVSVHTMEAFQKYLPPGSTEVSVQEVIKSILDTAKQIFKTDADGRSGIFTMVCPYCSKTAEKQNNLRTHVLHTHFDKVLMHFKRLKEDCQSHQLNFSADGHEFTATVDPMVDNESVIINPQSLLLSNVSYESEMDQDEQSQTLFDPLG</sequence>
<name>A0ABP1RZ99_9HEXA</name>
<accession>A0ABP1RZ99</accession>
<proteinExistence type="inferred from homology"/>
<feature type="domain" description="C2H2-type" evidence="9">
    <location>
        <begin position="320"/>
        <end position="347"/>
    </location>
</feature>
<keyword evidence="5" id="KW-0539">Nucleus</keyword>
<dbReference type="InterPro" id="IPR013087">
    <property type="entry name" value="Znf_C2H2_type"/>
</dbReference>